<keyword evidence="9" id="KW-0862">Zinc</keyword>
<evidence type="ECO:0000313" key="16">
    <source>
        <dbReference type="Proteomes" id="UP000694892"/>
    </source>
</evidence>
<evidence type="ECO:0000256" key="8">
    <source>
        <dbReference type="ARBA" id="ARBA00022786"/>
    </source>
</evidence>
<evidence type="ECO:0000256" key="10">
    <source>
        <dbReference type="ARBA" id="ARBA00023242"/>
    </source>
</evidence>
<dbReference type="InterPro" id="IPR013083">
    <property type="entry name" value="Znf_RING/FYVE/PHD"/>
</dbReference>
<comment type="subcellular location">
    <subcellularLocation>
        <location evidence="1">Nucleus</location>
    </subcellularLocation>
</comment>
<dbReference type="Pfam" id="PF11789">
    <property type="entry name" value="zf-Nse"/>
    <property type="match status" value="1"/>
</dbReference>
<evidence type="ECO:0000256" key="5">
    <source>
        <dbReference type="ARBA" id="ARBA00022679"/>
    </source>
</evidence>
<evidence type="ECO:0000256" key="13">
    <source>
        <dbReference type="PROSITE-ProRule" id="PRU00452"/>
    </source>
</evidence>
<feature type="domain" description="SP-RING-type" evidence="14">
    <location>
        <begin position="147"/>
        <end position="233"/>
    </location>
</feature>
<keyword evidence="5" id="KW-0808">Transferase</keyword>
<dbReference type="GO" id="GO:0000724">
    <property type="term" value="P:double-strand break repair via homologous recombination"/>
    <property type="evidence" value="ECO:0007669"/>
    <property type="project" value="InterPro"/>
</dbReference>
<gene>
    <name evidence="15" type="ORF">XELAEV_18032356mg</name>
</gene>
<dbReference type="InterPro" id="IPR026846">
    <property type="entry name" value="Nse2(Mms21)"/>
</dbReference>
<dbReference type="GO" id="GO:0005634">
    <property type="term" value="C:nucleus"/>
    <property type="evidence" value="ECO:0007669"/>
    <property type="project" value="UniProtKB-SubCell"/>
</dbReference>
<reference evidence="16" key="1">
    <citation type="journal article" date="2016" name="Nature">
        <title>Genome evolution in the allotetraploid frog Xenopus laevis.</title>
        <authorList>
            <person name="Session A.M."/>
            <person name="Uno Y."/>
            <person name="Kwon T."/>
            <person name="Chapman J.A."/>
            <person name="Toyoda A."/>
            <person name="Takahashi S."/>
            <person name="Fukui A."/>
            <person name="Hikosaka A."/>
            <person name="Suzuki A."/>
            <person name="Kondo M."/>
            <person name="van Heeringen S.J."/>
            <person name="Quigley I."/>
            <person name="Heinz S."/>
            <person name="Ogino H."/>
            <person name="Ochi H."/>
            <person name="Hellsten U."/>
            <person name="Lyons J.B."/>
            <person name="Simakov O."/>
            <person name="Putnam N."/>
            <person name="Stites J."/>
            <person name="Kuroki Y."/>
            <person name="Tanaka T."/>
            <person name="Michiue T."/>
            <person name="Watanabe M."/>
            <person name="Bogdanovic O."/>
            <person name="Lister R."/>
            <person name="Georgiou G."/>
            <person name="Paranjpe S.S."/>
            <person name="van Kruijsbergen I."/>
            <person name="Shu S."/>
            <person name="Carlson J."/>
            <person name="Kinoshita T."/>
            <person name="Ohta Y."/>
            <person name="Mawaribuchi S."/>
            <person name="Jenkins J."/>
            <person name="Grimwood J."/>
            <person name="Schmutz J."/>
            <person name="Mitros T."/>
            <person name="Mozaffari S.V."/>
            <person name="Suzuki Y."/>
            <person name="Haramoto Y."/>
            <person name="Yamamoto T.S."/>
            <person name="Takagi C."/>
            <person name="Heald R."/>
            <person name="Miller K."/>
            <person name="Haudenschild C."/>
            <person name="Kitzman J."/>
            <person name="Nakayama T."/>
            <person name="Izutsu Y."/>
            <person name="Robert J."/>
            <person name="Fortriede J."/>
            <person name="Burns K."/>
            <person name="Lotay V."/>
            <person name="Karimi K."/>
            <person name="Yasuoka Y."/>
            <person name="Dichmann D.S."/>
            <person name="Flajnik M.F."/>
            <person name="Houston D.W."/>
            <person name="Shendure J."/>
            <person name="DuPasquier L."/>
            <person name="Vize P.D."/>
            <person name="Zorn A.M."/>
            <person name="Ito M."/>
            <person name="Marcotte E.M."/>
            <person name="Wallingford J.B."/>
            <person name="Ito Y."/>
            <person name="Asashima M."/>
            <person name="Ueno N."/>
            <person name="Matsuda Y."/>
            <person name="Veenstra G.J."/>
            <person name="Fujiyama A."/>
            <person name="Harland R.M."/>
            <person name="Taira M."/>
            <person name="Rokhsar D.S."/>
        </authorList>
    </citation>
    <scope>NUCLEOTIDE SEQUENCE [LARGE SCALE GENOMIC DNA]</scope>
    <source>
        <strain evidence="16">J</strain>
    </source>
</reference>
<evidence type="ECO:0000256" key="2">
    <source>
        <dbReference type="ARBA" id="ARBA00004718"/>
    </source>
</evidence>
<dbReference type="OMA" id="NHHYDEG"/>
<accession>A0A974CR84</accession>
<dbReference type="AlphaFoldDB" id="A0A974CR84"/>
<dbReference type="PROSITE" id="PS51044">
    <property type="entry name" value="ZF_SP_RING"/>
    <property type="match status" value="1"/>
</dbReference>
<evidence type="ECO:0000256" key="7">
    <source>
        <dbReference type="ARBA" id="ARBA00022771"/>
    </source>
</evidence>
<organism evidence="15 16">
    <name type="scientific">Xenopus laevis</name>
    <name type="common">African clawed frog</name>
    <dbReference type="NCBI Taxonomy" id="8355"/>
    <lineage>
        <taxon>Eukaryota</taxon>
        <taxon>Metazoa</taxon>
        <taxon>Chordata</taxon>
        <taxon>Craniata</taxon>
        <taxon>Vertebrata</taxon>
        <taxon>Euteleostomi</taxon>
        <taxon>Amphibia</taxon>
        <taxon>Batrachia</taxon>
        <taxon>Anura</taxon>
        <taxon>Pipoidea</taxon>
        <taxon>Pipidae</taxon>
        <taxon>Xenopodinae</taxon>
        <taxon>Xenopus</taxon>
        <taxon>Xenopus</taxon>
    </lineage>
</organism>
<comment type="pathway">
    <text evidence="2">Protein modification; protein sumoylation.</text>
</comment>
<dbReference type="GO" id="GO:0008270">
    <property type="term" value="F:zinc ion binding"/>
    <property type="evidence" value="ECO:0007669"/>
    <property type="project" value="UniProtKB-KW"/>
</dbReference>
<dbReference type="GO" id="GO:0061665">
    <property type="term" value="F:SUMO ligase activity"/>
    <property type="evidence" value="ECO:0007669"/>
    <property type="project" value="TreeGrafter"/>
</dbReference>
<evidence type="ECO:0000256" key="6">
    <source>
        <dbReference type="ARBA" id="ARBA00022723"/>
    </source>
</evidence>
<dbReference type="PANTHER" id="PTHR21330:SF1">
    <property type="entry name" value="E3 SUMO-PROTEIN LIGASE NSE2"/>
    <property type="match status" value="1"/>
</dbReference>
<keyword evidence="7 13" id="KW-0863">Zinc-finger</keyword>
<evidence type="ECO:0000256" key="12">
    <source>
        <dbReference type="ARBA" id="ARBA00032533"/>
    </source>
</evidence>
<dbReference type="EMBL" id="CM004476">
    <property type="protein sequence ID" value="OCT77160.1"/>
    <property type="molecule type" value="Genomic_DNA"/>
</dbReference>
<keyword evidence="8" id="KW-0833">Ubl conjugation pathway</keyword>
<dbReference type="CDD" id="cd16651">
    <property type="entry name" value="SPL-RING_NSE2"/>
    <property type="match status" value="1"/>
</dbReference>
<evidence type="ECO:0000259" key="14">
    <source>
        <dbReference type="PROSITE" id="PS51044"/>
    </source>
</evidence>
<evidence type="ECO:0000256" key="4">
    <source>
        <dbReference type="ARBA" id="ARBA00020923"/>
    </source>
</evidence>
<dbReference type="Gene3D" id="3.30.40.10">
    <property type="entry name" value="Zinc/RING finger domain, C3HC4 (zinc finger)"/>
    <property type="match status" value="1"/>
</dbReference>
<keyword evidence="6" id="KW-0479">Metal-binding</keyword>
<keyword evidence="10" id="KW-0539">Nucleus</keyword>
<comment type="similarity">
    <text evidence="3">Belongs to the NSE2 family.</text>
</comment>
<dbReference type="GO" id="GO:0016925">
    <property type="term" value="P:protein sumoylation"/>
    <property type="evidence" value="ECO:0007669"/>
    <property type="project" value="TreeGrafter"/>
</dbReference>
<evidence type="ECO:0000256" key="1">
    <source>
        <dbReference type="ARBA" id="ARBA00004123"/>
    </source>
</evidence>
<sequence>MSGRSAPVVSFSSVDNSLSSLKNCQGYLHTGMDITVSVALDLLETGCESTEVDAMESVMLEYSAMERDLKQYIHAVEETVQKLRREQMEQVPDLQSLVQEKYATIQKKNDDEDLKKNDRFVQFKDQLREMRKQMGEKEEGDAAFENVDEDIAVLPSQQNLTCPITQMDMTNPVKNKVCGHTYEKEAIERMIQDRHQKKKRVKCPKVGCVHSDMQISDLVPDTALKRTIDILNKQKGRH</sequence>
<dbReference type="Proteomes" id="UP000694892">
    <property type="component" value="Chromosome 6L"/>
</dbReference>
<name>A0A974CR84_XENLA</name>
<evidence type="ECO:0000256" key="3">
    <source>
        <dbReference type="ARBA" id="ARBA00008212"/>
    </source>
</evidence>
<dbReference type="PANTHER" id="PTHR21330">
    <property type="entry name" value="E3 SUMO-PROTEIN LIGASE NSE2"/>
    <property type="match status" value="1"/>
</dbReference>
<proteinExistence type="inferred from homology"/>
<evidence type="ECO:0000313" key="15">
    <source>
        <dbReference type="EMBL" id="OCT77160.1"/>
    </source>
</evidence>
<evidence type="ECO:0000256" key="11">
    <source>
        <dbReference type="ARBA" id="ARBA00031731"/>
    </source>
</evidence>
<protein>
    <recommendedName>
        <fullName evidence="4">E3 SUMO-protein ligase NSE2</fullName>
    </recommendedName>
    <alternativeName>
        <fullName evidence="11">E3 SUMO-protein transferase NSE2</fullName>
    </alternativeName>
    <alternativeName>
        <fullName evidence="12">Non-structural maintenance of chromosomes element 2 homolog</fullName>
    </alternativeName>
</protein>
<dbReference type="GO" id="GO:0030915">
    <property type="term" value="C:Smc5-Smc6 complex"/>
    <property type="evidence" value="ECO:0007669"/>
    <property type="project" value="InterPro"/>
</dbReference>
<dbReference type="SUPFAM" id="SSF57850">
    <property type="entry name" value="RING/U-box"/>
    <property type="match status" value="1"/>
</dbReference>
<dbReference type="InterPro" id="IPR004181">
    <property type="entry name" value="Znf_MIZ"/>
</dbReference>
<evidence type="ECO:0000256" key="9">
    <source>
        <dbReference type="ARBA" id="ARBA00022833"/>
    </source>
</evidence>